<keyword evidence="1" id="KW-1133">Transmembrane helix</keyword>
<feature type="transmembrane region" description="Helical" evidence="1">
    <location>
        <begin position="24"/>
        <end position="42"/>
    </location>
</feature>
<protein>
    <recommendedName>
        <fullName evidence="4">Integral membrane protein</fullName>
    </recommendedName>
</protein>
<feature type="transmembrane region" description="Helical" evidence="1">
    <location>
        <begin position="165"/>
        <end position="184"/>
    </location>
</feature>
<evidence type="ECO:0008006" key="4">
    <source>
        <dbReference type="Google" id="ProtNLM"/>
    </source>
</evidence>
<feature type="transmembrane region" description="Helical" evidence="1">
    <location>
        <begin position="105"/>
        <end position="127"/>
    </location>
</feature>
<keyword evidence="3" id="KW-1185">Reference proteome</keyword>
<dbReference type="Proteomes" id="UP001500909">
    <property type="component" value="Unassembled WGS sequence"/>
</dbReference>
<dbReference type="EMBL" id="BAAABY010000009">
    <property type="protein sequence ID" value="GAA0451140.1"/>
    <property type="molecule type" value="Genomic_DNA"/>
</dbReference>
<reference evidence="2 3" key="1">
    <citation type="journal article" date="2019" name="Int. J. Syst. Evol. Microbiol.">
        <title>The Global Catalogue of Microorganisms (GCM) 10K type strain sequencing project: providing services to taxonomists for standard genome sequencing and annotation.</title>
        <authorList>
            <consortium name="The Broad Institute Genomics Platform"/>
            <consortium name="The Broad Institute Genome Sequencing Center for Infectious Disease"/>
            <person name="Wu L."/>
            <person name="Ma J."/>
        </authorList>
    </citation>
    <scope>NUCLEOTIDE SEQUENCE [LARGE SCALE GENOMIC DNA]</scope>
    <source>
        <strain evidence="2 3">JCM 4805</strain>
    </source>
</reference>
<dbReference type="RefSeq" id="WP_346093825.1">
    <property type="nucleotide sequence ID" value="NZ_BAAABY010000009.1"/>
</dbReference>
<organism evidence="2 3">
    <name type="scientific">Streptomyces olivaceiscleroticus</name>
    <dbReference type="NCBI Taxonomy" id="68245"/>
    <lineage>
        <taxon>Bacteria</taxon>
        <taxon>Bacillati</taxon>
        <taxon>Actinomycetota</taxon>
        <taxon>Actinomycetes</taxon>
        <taxon>Kitasatosporales</taxon>
        <taxon>Streptomycetaceae</taxon>
        <taxon>Streptomyces</taxon>
    </lineage>
</organism>
<proteinExistence type="predicted"/>
<evidence type="ECO:0000313" key="2">
    <source>
        <dbReference type="EMBL" id="GAA0451140.1"/>
    </source>
</evidence>
<sequence length="193" mass="19622">MDTLIEPTSATASPNTSAALRKLYFLRFAFAAVWAGLLFMTASKLGPLSAALLVIYPLFDVAAAVVDLRSAKANGGPVRGLYLNIALSTLTGIGLALAATSGIPAVLRVWGVWAITAGLVQLVVGALRRQLGGQWAMIVSGAISTLAGASFFAQAGSDDASLGSLAGYAFLGGVFFLVSALRMTRAGKAGATA</sequence>
<comment type="caution">
    <text evidence="2">The sequence shown here is derived from an EMBL/GenBank/DDBJ whole genome shotgun (WGS) entry which is preliminary data.</text>
</comment>
<feature type="transmembrane region" description="Helical" evidence="1">
    <location>
        <begin position="80"/>
        <end position="99"/>
    </location>
</feature>
<keyword evidence="1" id="KW-0472">Membrane</keyword>
<evidence type="ECO:0000256" key="1">
    <source>
        <dbReference type="SAM" id="Phobius"/>
    </source>
</evidence>
<feature type="transmembrane region" description="Helical" evidence="1">
    <location>
        <begin position="134"/>
        <end position="153"/>
    </location>
</feature>
<keyword evidence="1" id="KW-0812">Transmembrane</keyword>
<accession>A0ABN0ZKP0</accession>
<evidence type="ECO:0000313" key="3">
    <source>
        <dbReference type="Proteomes" id="UP001500909"/>
    </source>
</evidence>
<gene>
    <name evidence="2" type="ORF">GCM10010361_14030</name>
</gene>
<name>A0ABN0ZKP0_9ACTN</name>
<feature type="transmembrane region" description="Helical" evidence="1">
    <location>
        <begin position="48"/>
        <end position="68"/>
    </location>
</feature>